<comment type="subcellular location">
    <subcellularLocation>
        <location evidence="1">Membrane</location>
        <topology evidence="1">Multi-pass membrane protein</topology>
    </subcellularLocation>
</comment>
<keyword evidence="8" id="KW-1133">Transmembrane helix</keyword>
<keyword evidence="3" id="KW-0479">Metal-binding</keyword>
<organism evidence="9">
    <name type="scientific">marine sediment metagenome</name>
    <dbReference type="NCBI Taxonomy" id="412755"/>
    <lineage>
        <taxon>unclassified sequences</taxon>
        <taxon>metagenomes</taxon>
        <taxon>ecological metagenomes</taxon>
    </lineage>
</organism>
<name>X1HWA4_9ZZZZ</name>
<feature type="non-terminal residue" evidence="9">
    <location>
        <position position="1"/>
    </location>
</feature>
<evidence type="ECO:0000313" key="9">
    <source>
        <dbReference type="EMBL" id="GAH58099.1"/>
    </source>
</evidence>
<dbReference type="InterPro" id="IPR036412">
    <property type="entry name" value="HAD-like_sf"/>
</dbReference>
<evidence type="ECO:0000256" key="2">
    <source>
        <dbReference type="ARBA" id="ARBA00006024"/>
    </source>
</evidence>
<comment type="caution">
    <text evidence="9">The sequence shown here is derived from an EMBL/GenBank/DDBJ whole genome shotgun (WGS) entry which is preliminary data.</text>
</comment>
<evidence type="ECO:0000256" key="6">
    <source>
        <dbReference type="ARBA" id="ARBA00022842"/>
    </source>
</evidence>
<gene>
    <name evidence="9" type="ORF">S03H2_38685</name>
</gene>
<dbReference type="InterPro" id="IPR051949">
    <property type="entry name" value="Cation_Transport_ATPase"/>
</dbReference>
<keyword evidence="7" id="KW-1278">Translocase</keyword>
<keyword evidence="4" id="KW-0547">Nucleotide-binding</keyword>
<evidence type="ECO:0000256" key="4">
    <source>
        <dbReference type="ARBA" id="ARBA00022741"/>
    </source>
</evidence>
<dbReference type="SUPFAM" id="SSF56784">
    <property type="entry name" value="HAD-like"/>
    <property type="match status" value="1"/>
</dbReference>
<dbReference type="EMBL" id="BARU01023863">
    <property type="protein sequence ID" value="GAH58099.1"/>
    <property type="molecule type" value="Genomic_DNA"/>
</dbReference>
<feature type="transmembrane region" description="Helical" evidence="8">
    <location>
        <begin position="112"/>
        <end position="139"/>
    </location>
</feature>
<keyword evidence="5" id="KW-0067">ATP-binding</keyword>
<evidence type="ECO:0000256" key="7">
    <source>
        <dbReference type="ARBA" id="ARBA00022967"/>
    </source>
</evidence>
<dbReference type="PANTHER" id="PTHR43079">
    <property type="entry name" value="PROBABLE CADMIUM/ZINC-TRANSPORTING ATPASE HMA1"/>
    <property type="match status" value="1"/>
</dbReference>
<comment type="similarity">
    <text evidence="2">Belongs to the cation transport ATPase (P-type) (TC 3.A.3) family. Type IB subfamily.</text>
</comment>
<evidence type="ECO:0000256" key="1">
    <source>
        <dbReference type="ARBA" id="ARBA00004141"/>
    </source>
</evidence>
<dbReference type="Gene3D" id="3.40.50.1000">
    <property type="entry name" value="HAD superfamily/HAD-like"/>
    <property type="match status" value="1"/>
</dbReference>
<dbReference type="GO" id="GO:0005524">
    <property type="term" value="F:ATP binding"/>
    <property type="evidence" value="ECO:0007669"/>
    <property type="project" value="UniProtKB-KW"/>
</dbReference>
<dbReference type="NCBIfam" id="TIGR01494">
    <property type="entry name" value="ATPase_P-type"/>
    <property type="match status" value="1"/>
</dbReference>
<dbReference type="GO" id="GO:0016020">
    <property type="term" value="C:membrane"/>
    <property type="evidence" value="ECO:0007669"/>
    <property type="project" value="UniProtKB-SubCell"/>
</dbReference>
<reference evidence="9" key="1">
    <citation type="journal article" date="2014" name="Front. Microbiol.">
        <title>High frequency of phylogenetically diverse reductive dehalogenase-homologous genes in deep subseafloor sedimentary metagenomes.</title>
        <authorList>
            <person name="Kawai M."/>
            <person name="Futagami T."/>
            <person name="Toyoda A."/>
            <person name="Takaki Y."/>
            <person name="Nishi S."/>
            <person name="Hori S."/>
            <person name="Arai W."/>
            <person name="Tsubouchi T."/>
            <person name="Morono Y."/>
            <person name="Uchiyama I."/>
            <person name="Ito T."/>
            <person name="Fujiyama A."/>
            <person name="Inagaki F."/>
            <person name="Takami H."/>
        </authorList>
    </citation>
    <scope>NUCLEOTIDE SEQUENCE</scope>
    <source>
        <strain evidence="9">Expedition CK06-06</strain>
    </source>
</reference>
<evidence type="ECO:0008006" key="10">
    <source>
        <dbReference type="Google" id="ProtNLM"/>
    </source>
</evidence>
<proteinExistence type="inferred from homology"/>
<evidence type="ECO:0000256" key="8">
    <source>
        <dbReference type="SAM" id="Phobius"/>
    </source>
</evidence>
<dbReference type="PRINTS" id="PR00120">
    <property type="entry name" value="HATPASE"/>
</dbReference>
<keyword evidence="6" id="KW-0460">Magnesium</keyword>
<accession>X1HWA4</accession>
<evidence type="ECO:0000256" key="3">
    <source>
        <dbReference type="ARBA" id="ARBA00022723"/>
    </source>
</evidence>
<dbReference type="InterPro" id="IPR001757">
    <property type="entry name" value="P_typ_ATPase"/>
</dbReference>
<keyword evidence="8" id="KW-0812">Transmembrane</keyword>
<dbReference type="GO" id="GO:0046872">
    <property type="term" value="F:metal ion binding"/>
    <property type="evidence" value="ECO:0007669"/>
    <property type="project" value="UniProtKB-KW"/>
</dbReference>
<protein>
    <recommendedName>
        <fullName evidence="10">Heavy metal translocating P-type ATPase</fullName>
    </recommendedName>
</protein>
<dbReference type="InterPro" id="IPR023214">
    <property type="entry name" value="HAD_sf"/>
</dbReference>
<dbReference type="AlphaFoldDB" id="X1HWA4"/>
<evidence type="ECO:0000256" key="5">
    <source>
        <dbReference type="ARBA" id="ARBA00022840"/>
    </source>
</evidence>
<dbReference type="Pfam" id="PF00702">
    <property type="entry name" value="Hydrolase"/>
    <property type="match status" value="1"/>
</dbReference>
<dbReference type="GO" id="GO:0016887">
    <property type="term" value="F:ATP hydrolysis activity"/>
    <property type="evidence" value="ECO:0007669"/>
    <property type="project" value="InterPro"/>
</dbReference>
<sequence>HTVMLTGDNQQAAIHIANQVGMDEVRAELMPEDKVTAVQSLVDLYQETGMVGDGVNDAPALAQSTVGIALGGASTDVALETADVVLMADDLTKLPFSVGLGRATRRLILQNLVIALGVIAFLMIGALFGMVGLGITIIIHEGSTLLVALNALRLLRYT</sequence>
<dbReference type="PANTHER" id="PTHR43079:SF1">
    <property type="entry name" value="CADMIUM_ZINC-TRANSPORTING ATPASE HMA1, CHLOROPLASTIC-RELATED"/>
    <property type="match status" value="1"/>
</dbReference>
<keyword evidence="8" id="KW-0472">Membrane</keyword>